<dbReference type="Pfam" id="PF03009">
    <property type="entry name" value="GDPD"/>
    <property type="match status" value="1"/>
</dbReference>
<dbReference type="OrthoDB" id="384721at2"/>
<dbReference type="STRING" id="1121003.SAMN03080618_01074"/>
<protein>
    <submittedName>
        <fullName evidence="2">Glycerophosphoryl diester phosphodiesterase</fullName>
    </submittedName>
</protein>
<dbReference type="InterPro" id="IPR017946">
    <property type="entry name" value="PLC-like_Pdiesterase_TIM-brl"/>
</dbReference>
<evidence type="ECO:0000313" key="2">
    <source>
        <dbReference type="EMBL" id="SFI68126.1"/>
    </source>
</evidence>
<dbReference type="PROSITE" id="PS51704">
    <property type="entry name" value="GP_PDE"/>
    <property type="match status" value="1"/>
</dbReference>
<organism evidence="2 3">
    <name type="scientific">Aquamicrobium aerolatum DSM 21857</name>
    <dbReference type="NCBI Taxonomy" id="1121003"/>
    <lineage>
        <taxon>Bacteria</taxon>
        <taxon>Pseudomonadati</taxon>
        <taxon>Pseudomonadota</taxon>
        <taxon>Alphaproteobacteria</taxon>
        <taxon>Hyphomicrobiales</taxon>
        <taxon>Phyllobacteriaceae</taxon>
        <taxon>Aerobium</taxon>
    </lineage>
</organism>
<dbReference type="EMBL" id="FORF01000005">
    <property type="protein sequence ID" value="SFI68126.1"/>
    <property type="molecule type" value="Genomic_DNA"/>
</dbReference>
<dbReference type="CDD" id="cd08585">
    <property type="entry name" value="GDPD_like_3"/>
    <property type="match status" value="1"/>
</dbReference>
<dbReference type="PANTHER" id="PTHR46211">
    <property type="entry name" value="GLYCEROPHOSPHORYL DIESTER PHOSPHODIESTERASE"/>
    <property type="match status" value="1"/>
</dbReference>
<feature type="domain" description="GP-PDE" evidence="1">
    <location>
        <begin position="9"/>
        <end position="236"/>
    </location>
</feature>
<dbReference type="Proteomes" id="UP000242763">
    <property type="component" value="Unassembled WGS sequence"/>
</dbReference>
<dbReference type="GO" id="GO:0008081">
    <property type="term" value="F:phosphoric diester hydrolase activity"/>
    <property type="evidence" value="ECO:0007669"/>
    <property type="project" value="InterPro"/>
</dbReference>
<dbReference type="Gene3D" id="3.20.20.190">
    <property type="entry name" value="Phosphatidylinositol (PI) phosphodiesterase"/>
    <property type="match status" value="1"/>
</dbReference>
<proteinExistence type="predicted"/>
<sequence>MSDISWLVRRPIAHRGYHDLNKERWENTLAAFDAAIERNYAIECDVHLSRDGVPVVFHDDTLERLTGQTGHVFDKTAAELAQLKVGGTSEHVPTLAEMLARVRGRVPLVIELKGIEGKDAGLVGQVANTLAGYGGEAAIMSFDHWLIRDFAKAAPGIPAGLTAHGRTVKDLEAHFSMLAHPISFVSFGVMDLPNPFVSFVREKLAMPVITWTVQSQWSRDVTAQHADQMTFEGFEA</sequence>
<keyword evidence="3" id="KW-1185">Reference proteome</keyword>
<name>A0A1I3K6R6_9HYPH</name>
<evidence type="ECO:0000313" key="3">
    <source>
        <dbReference type="Proteomes" id="UP000242763"/>
    </source>
</evidence>
<dbReference type="AlphaFoldDB" id="A0A1I3K6R6"/>
<dbReference type="InterPro" id="IPR030395">
    <property type="entry name" value="GP_PDE_dom"/>
</dbReference>
<gene>
    <name evidence="2" type="ORF">SAMN03080618_01074</name>
</gene>
<evidence type="ECO:0000259" key="1">
    <source>
        <dbReference type="PROSITE" id="PS51704"/>
    </source>
</evidence>
<dbReference type="PANTHER" id="PTHR46211:SF1">
    <property type="entry name" value="GLYCEROPHOSPHODIESTER PHOSPHODIESTERASE, CYTOPLASMIC"/>
    <property type="match status" value="1"/>
</dbReference>
<reference evidence="3" key="1">
    <citation type="submission" date="2016-10" db="EMBL/GenBank/DDBJ databases">
        <authorList>
            <person name="Varghese N."/>
            <person name="Submissions S."/>
        </authorList>
    </citation>
    <scope>NUCLEOTIDE SEQUENCE [LARGE SCALE GENOMIC DNA]</scope>
    <source>
        <strain evidence="3">DSM 21857</strain>
    </source>
</reference>
<dbReference type="GO" id="GO:0006629">
    <property type="term" value="P:lipid metabolic process"/>
    <property type="evidence" value="ECO:0007669"/>
    <property type="project" value="InterPro"/>
</dbReference>
<dbReference type="SUPFAM" id="SSF51695">
    <property type="entry name" value="PLC-like phosphodiesterases"/>
    <property type="match status" value="1"/>
</dbReference>
<accession>A0A1I3K6R6</accession>
<dbReference type="RefSeq" id="WP_091519538.1">
    <property type="nucleotide sequence ID" value="NZ_FORF01000005.1"/>
</dbReference>